<keyword evidence="1" id="KW-1133">Transmembrane helix</keyword>
<dbReference type="EMBL" id="CP126056">
    <property type="protein sequence ID" value="WHX10323.1"/>
    <property type="molecule type" value="Genomic_DNA"/>
</dbReference>
<reference evidence="2" key="1">
    <citation type="journal article" date="2023" name="Nat. Commun.">
        <title>Identification of a novel Human Milk Oligosaccharides utilization cluster in the infant gut commensal Bacteroides dorei.</title>
        <authorList>
            <person name="Kijner S."/>
            <person name="Ennis D."/>
            <person name="Shmorak S."/>
            <person name="Florentin A."/>
            <person name="Yassour M."/>
        </authorList>
    </citation>
    <scope>NUCLEOTIDE SEQUENCE</scope>
    <source>
        <strain evidence="2">2</strain>
    </source>
</reference>
<evidence type="ECO:0000313" key="2">
    <source>
        <dbReference type="EMBL" id="WHX10323.1"/>
    </source>
</evidence>
<feature type="transmembrane region" description="Helical" evidence="1">
    <location>
        <begin position="6"/>
        <end position="29"/>
    </location>
</feature>
<sequence>MEKEHISTVLLLSVLLTFMCPVLGIIPLYHSIEAWKKNRKSDVSYVISLKKAYSWTKRIFIALLIIWIVAAILFSEDIILDDK</sequence>
<dbReference type="Proteomes" id="UP001177934">
    <property type="component" value="Chromosome"/>
</dbReference>
<name>A0AA95HLR9_9BACT</name>
<evidence type="ECO:0000313" key="3">
    <source>
        <dbReference type="Proteomes" id="UP001177934"/>
    </source>
</evidence>
<dbReference type="AlphaFoldDB" id="A0AA95HLR9"/>
<feature type="transmembrane region" description="Helical" evidence="1">
    <location>
        <begin position="59"/>
        <end position="80"/>
    </location>
</feature>
<accession>A0AA95HLR9</accession>
<protein>
    <submittedName>
        <fullName evidence="2">Uncharacterized protein</fullName>
    </submittedName>
</protein>
<gene>
    <name evidence="2" type="ORF">QNN11_01900</name>
</gene>
<evidence type="ECO:0000256" key="1">
    <source>
        <dbReference type="SAM" id="Phobius"/>
    </source>
</evidence>
<organism evidence="2 3">
    <name type="scientific">Phocaeicola dorei</name>
    <dbReference type="NCBI Taxonomy" id="357276"/>
    <lineage>
        <taxon>Bacteria</taxon>
        <taxon>Pseudomonadati</taxon>
        <taxon>Bacteroidota</taxon>
        <taxon>Bacteroidia</taxon>
        <taxon>Bacteroidales</taxon>
        <taxon>Bacteroidaceae</taxon>
        <taxon>Phocaeicola</taxon>
    </lineage>
</organism>
<keyword evidence="1" id="KW-0812">Transmembrane</keyword>
<keyword evidence="1" id="KW-0472">Membrane</keyword>
<proteinExistence type="predicted"/>